<comment type="cofactor">
    <cofactor evidence="1">
        <name>Mg(2+)</name>
        <dbReference type="ChEBI" id="CHEBI:18420"/>
    </cofactor>
</comment>
<dbReference type="NCBIfam" id="TIGR00052">
    <property type="entry name" value="nudix-type nucleoside diphosphatase, YffH/AdpP family"/>
    <property type="match status" value="1"/>
</dbReference>
<dbReference type="SUPFAM" id="SSF55811">
    <property type="entry name" value="Nudix"/>
    <property type="match status" value="1"/>
</dbReference>
<dbReference type="GO" id="GO:0019693">
    <property type="term" value="P:ribose phosphate metabolic process"/>
    <property type="evidence" value="ECO:0007669"/>
    <property type="project" value="TreeGrafter"/>
</dbReference>
<evidence type="ECO:0000256" key="2">
    <source>
        <dbReference type="ARBA" id="ARBA00007482"/>
    </source>
</evidence>
<dbReference type="InterPro" id="IPR015797">
    <property type="entry name" value="NUDIX_hydrolase-like_dom_sf"/>
</dbReference>
<dbReference type="Gene3D" id="3.90.79.10">
    <property type="entry name" value="Nucleoside Triphosphate Pyrophosphohydrolase"/>
    <property type="match status" value="1"/>
</dbReference>
<dbReference type="GO" id="GO:0006753">
    <property type="term" value="P:nucleoside phosphate metabolic process"/>
    <property type="evidence" value="ECO:0007669"/>
    <property type="project" value="TreeGrafter"/>
</dbReference>
<dbReference type="GO" id="GO:0005829">
    <property type="term" value="C:cytosol"/>
    <property type="evidence" value="ECO:0007669"/>
    <property type="project" value="TreeGrafter"/>
</dbReference>
<evidence type="ECO:0000256" key="12">
    <source>
        <dbReference type="ARBA" id="ARBA00049546"/>
    </source>
</evidence>
<evidence type="ECO:0000256" key="8">
    <source>
        <dbReference type="ARBA" id="ARBA00025164"/>
    </source>
</evidence>
<evidence type="ECO:0000256" key="9">
    <source>
        <dbReference type="ARBA" id="ARBA00030162"/>
    </source>
</evidence>
<comment type="catalytic activity">
    <reaction evidence="12">
        <text>ADP-D-ribose + H2O = D-ribose 5-phosphate + AMP + 2 H(+)</text>
        <dbReference type="Rhea" id="RHEA:10412"/>
        <dbReference type="ChEBI" id="CHEBI:15377"/>
        <dbReference type="ChEBI" id="CHEBI:15378"/>
        <dbReference type="ChEBI" id="CHEBI:57967"/>
        <dbReference type="ChEBI" id="CHEBI:78346"/>
        <dbReference type="ChEBI" id="CHEBI:456215"/>
        <dbReference type="EC" id="3.6.1.13"/>
    </reaction>
</comment>
<dbReference type="EC" id="3.6.1.13" evidence="3"/>
<evidence type="ECO:0000256" key="5">
    <source>
        <dbReference type="ARBA" id="ARBA00022723"/>
    </source>
</evidence>
<evidence type="ECO:0000256" key="6">
    <source>
        <dbReference type="ARBA" id="ARBA00022801"/>
    </source>
</evidence>
<evidence type="ECO:0000256" key="11">
    <source>
        <dbReference type="ARBA" id="ARBA00033056"/>
    </source>
</evidence>
<dbReference type="Pfam" id="PF00293">
    <property type="entry name" value="NUDIX"/>
    <property type="match status" value="1"/>
</dbReference>
<evidence type="ECO:0000313" key="14">
    <source>
        <dbReference type="EMBL" id="CAD7234778.1"/>
    </source>
</evidence>
<evidence type="ECO:0000256" key="7">
    <source>
        <dbReference type="ARBA" id="ARBA00022842"/>
    </source>
</evidence>
<dbReference type="OrthoDB" id="10249612at2759"/>
<organism evidence="14">
    <name type="scientific">Cyprideis torosa</name>
    <dbReference type="NCBI Taxonomy" id="163714"/>
    <lineage>
        <taxon>Eukaryota</taxon>
        <taxon>Metazoa</taxon>
        <taxon>Ecdysozoa</taxon>
        <taxon>Arthropoda</taxon>
        <taxon>Crustacea</taxon>
        <taxon>Oligostraca</taxon>
        <taxon>Ostracoda</taxon>
        <taxon>Podocopa</taxon>
        <taxon>Podocopida</taxon>
        <taxon>Cytherocopina</taxon>
        <taxon>Cytheroidea</taxon>
        <taxon>Cytherideidae</taxon>
        <taxon>Cyprideis</taxon>
    </lineage>
</organism>
<evidence type="ECO:0000259" key="13">
    <source>
        <dbReference type="PROSITE" id="PS51462"/>
    </source>
</evidence>
<evidence type="ECO:0000256" key="4">
    <source>
        <dbReference type="ARBA" id="ARBA00013297"/>
    </source>
</evidence>
<proteinExistence type="inferred from homology"/>
<accession>A0A7R8ZWQ8</accession>
<keyword evidence="5" id="KW-0479">Metal-binding</keyword>
<protein>
    <recommendedName>
        <fullName evidence="4">ADP-ribose pyrophosphatase</fullName>
        <ecNumber evidence="3">3.6.1.13</ecNumber>
    </recommendedName>
    <alternativeName>
        <fullName evidence="9">ADP-ribose diphosphatase</fullName>
    </alternativeName>
    <alternativeName>
        <fullName evidence="11">ADP-ribose phosphohydrolase</fullName>
    </alternativeName>
    <alternativeName>
        <fullName evidence="10">Adenosine diphosphoribose pyrophosphatase</fullName>
    </alternativeName>
</protein>
<dbReference type="GO" id="GO:0019144">
    <property type="term" value="F:ADP-sugar diphosphatase activity"/>
    <property type="evidence" value="ECO:0007669"/>
    <property type="project" value="TreeGrafter"/>
</dbReference>
<gene>
    <name evidence="14" type="ORF">CTOB1V02_LOCUS12594</name>
</gene>
<evidence type="ECO:0000256" key="10">
    <source>
        <dbReference type="ARBA" id="ARBA00030308"/>
    </source>
</evidence>
<dbReference type="GO" id="GO:0046872">
    <property type="term" value="F:metal ion binding"/>
    <property type="evidence" value="ECO:0007669"/>
    <property type="project" value="UniProtKB-KW"/>
</dbReference>
<keyword evidence="6" id="KW-0378">Hydrolase</keyword>
<dbReference type="GO" id="GO:0047631">
    <property type="term" value="F:ADP-ribose diphosphatase activity"/>
    <property type="evidence" value="ECO:0007669"/>
    <property type="project" value="UniProtKB-EC"/>
</dbReference>
<comment type="similarity">
    <text evidence="2">Belongs to the Nudix hydrolase family. NudF subfamily.</text>
</comment>
<evidence type="ECO:0000256" key="3">
    <source>
        <dbReference type="ARBA" id="ARBA00012453"/>
    </source>
</evidence>
<dbReference type="InterPro" id="IPR004385">
    <property type="entry name" value="NDP_pyrophosphatase"/>
</dbReference>
<keyword evidence="7" id="KW-0460">Magnesium</keyword>
<dbReference type="PANTHER" id="PTHR11839">
    <property type="entry name" value="UDP/ADP-SUGAR PYROPHOSPHATASE"/>
    <property type="match status" value="1"/>
</dbReference>
<reference evidence="14" key="1">
    <citation type="submission" date="2020-11" db="EMBL/GenBank/DDBJ databases">
        <authorList>
            <person name="Tran Van P."/>
        </authorList>
    </citation>
    <scope>NUCLEOTIDE SEQUENCE</scope>
</reference>
<dbReference type="InterPro" id="IPR000086">
    <property type="entry name" value="NUDIX_hydrolase_dom"/>
</dbReference>
<evidence type="ECO:0000256" key="1">
    <source>
        <dbReference type="ARBA" id="ARBA00001946"/>
    </source>
</evidence>
<comment type="function">
    <text evidence="8">Acts on ADP-mannose and ADP-glucose as well as ADP-ribose. Prevents glycogen biosynthesis. The reaction catalyzed by this enzyme is a limiting step of the gluconeogenic process.</text>
</comment>
<name>A0A7R8ZWQ8_9CRUS</name>
<dbReference type="PROSITE" id="PS51462">
    <property type="entry name" value="NUDIX"/>
    <property type="match status" value="1"/>
</dbReference>
<feature type="domain" description="Nudix hydrolase" evidence="13">
    <location>
        <begin position="51"/>
        <end position="202"/>
    </location>
</feature>
<dbReference type="EMBL" id="OB669800">
    <property type="protein sequence ID" value="CAD7234778.1"/>
    <property type="molecule type" value="Genomic_DNA"/>
</dbReference>
<dbReference type="PANTHER" id="PTHR11839:SF5">
    <property type="entry name" value="ADP-RIBOSE PYROPHOSPHATASE"/>
    <property type="match status" value="1"/>
</dbReference>
<sequence>MLASKHNVDDMEWTLSPIAPAAQPYLRLQRYRVEHERFDGGMAVVERDVLALGEVAAVLAVDPRHDEFIMIEQFRIGAASAGAASAGAAPVVSDPTTPWLLELVAGTLEPGEAIEALARRELQEEAGLEAARVETVLSYLSSPGVTSERVHVLVAEIDSRQAGGLHGCAHEGEDIRVTVQPVSAVAELIANPRCGNSLTLIGLLWLQANYADLKARWLA</sequence>
<dbReference type="AlphaFoldDB" id="A0A7R8ZWQ8"/>